<accession>A0ABR7NSY2</accession>
<comment type="caution">
    <text evidence="2">The sequence shown here is derived from an EMBL/GenBank/DDBJ whole genome shotgun (WGS) entry which is preliminary data.</text>
</comment>
<dbReference type="Proteomes" id="UP000647491">
    <property type="component" value="Unassembled WGS sequence"/>
</dbReference>
<feature type="coiled-coil region" evidence="1">
    <location>
        <begin position="44"/>
        <end position="71"/>
    </location>
</feature>
<evidence type="ECO:0000313" key="3">
    <source>
        <dbReference type="Proteomes" id="UP000647491"/>
    </source>
</evidence>
<keyword evidence="1" id="KW-0175">Coiled coil</keyword>
<protein>
    <submittedName>
        <fullName evidence="2">DUF2004 domain-containing protein</fullName>
    </submittedName>
</protein>
<organism evidence="2 3">
    <name type="scientific">Enterocloster hominis</name>
    <name type="common">ex Liu et al. 2021</name>
    <dbReference type="NCBI Taxonomy" id="2763663"/>
    <lineage>
        <taxon>Bacteria</taxon>
        <taxon>Bacillati</taxon>
        <taxon>Bacillota</taxon>
        <taxon>Clostridia</taxon>
        <taxon>Lachnospirales</taxon>
        <taxon>Lachnospiraceae</taxon>
        <taxon>Enterocloster</taxon>
    </lineage>
</organism>
<reference evidence="2 3" key="1">
    <citation type="submission" date="2020-08" db="EMBL/GenBank/DDBJ databases">
        <title>Genome public.</title>
        <authorList>
            <person name="Liu C."/>
            <person name="Sun Q."/>
        </authorList>
    </citation>
    <scope>NUCLEOTIDE SEQUENCE [LARGE SCALE GENOMIC DNA]</scope>
    <source>
        <strain evidence="2 3">BX10</strain>
    </source>
</reference>
<proteinExistence type="predicted"/>
<keyword evidence="3" id="KW-1185">Reference proteome</keyword>
<evidence type="ECO:0000256" key="1">
    <source>
        <dbReference type="SAM" id="Coils"/>
    </source>
</evidence>
<evidence type="ECO:0000313" key="2">
    <source>
        <dbReference type="EMBL" id="MBC8599228.1"/>
    </source>
</evidence>
<gene>
    <name evidence="2" type="ORF">H8708_08305</name>
</gene>
<dbReference type="EMBL" id="JACRTJ010000018">
    <property type="protein sequence ID" value="MBC8599228.1"/>
    <property type="molecule type" value="Genomic_DNA"/>
</dbReference>
<name>A0ABR7NSY2_9FIRM</name>
<dbReference type="RefSeq" id="WP_215653580.1">
    <property type="nucleotide sequence ID" value="NZ_JACRTJ010000018.1"/>
</dbReference>
<sequence length="167" mass="18787">MKLNCKRIDLPYTPGEEIFIFPEESGLSFLFDVDEELTDDPAAMDAVGEMLDEAEELAEKAKAAIKAALADEDSPYHSVAAFFMEFHRDNVGPDIAAELFPGTGPSKLSFAEMVDFLRLKRFGSLVDSEMNQQVFILDLSFNPEITDELMVIYFDLNKEIFCITHES</sequence>